<keyword evidence="10" id="KW-1185">Reference proteome</keyword>
<dbReference type="GO" id="GO:0009242">
    <property type="term" value="P:colanic acid biosynthetic process"/>
    <property type="evidence" value="ECO:0007669"/>
    <property type="project" value="TreeGrafter"/>
</dbReference>
<evidence type="ECO:0000256" key="2">
    <source>
        <dbReference type="ARBA" id="ARBA00006464"/>
    </source>
</evidence>
<feature type="transmembrane region" description="Helical" evidence="7">
    <location>
        <begin position="282"/>
        <end position="303"/>
    </location>
</feature>
<organism evidence="9 10">
    <name type="scientific">Alishewanella jeotgali KCTC 22429</name>
    <dbReference type="NCBI Taxonomy" id="1129374"/>
    <lineage>
        <taxon>Bacteria</taxon>
        <taxon>Pseudomonadati</taxon>
        <taxon>Pseudomonadota</taxon>
        <taxon>Gammaproteobacteria</taxon>
        <taxon>Alteromonadales</taxon>
        <taxon>Alteromonadaceae</taxon>
        <taxon>Alishewanella</taxon>
    </lineage>
</organism>
<reference evidence="9 10" key="1">
    <citation type="journal article" date="2012" name="J. Bacteriol.">
        <title>Genome Sequence of Extracellular-Protease-Producing Alishewanella jeotgali Isolated from Traditional Korean Fermented Seafood.</title>
        <authorList>
            <person name="Jung J."/>
            <person name="Chun J."/>
            <person name="Park W."/>
        </authorList>
    </citation>
    <scope>NUCLEOTIDE SEQUENCE [LARGE SCALE GENOMIC DNA]</scope>
    <source>
        <strain evidence="9 10">KCTC 22429</strain>
    </source>
</reference>
<evidence type="ECO:0000313" key="10">
    <source>
        <dbReference type="Proteomes" id="UP000012046"/>
    </source>
</evidence>
<evidence type="ECO:0000256" key="6">
    <source>
        <dbReference type="ARBA" id="ARBA00023136"/>
    </source>
</evidence>
<evidence type="ECO:0000313" key="9">
    <source>
        <dbReference type="EMBL" id="EHR42186.1"/>
    </source>
</evidence>
<dbReference type="NCBIfam" id="TIGR03025">
    <property type="entry name" value="EPS_sugtrans"/>
    <property type="match status" value="1"/>
</dbReference>
<feature type="transmembrane region" description="Helical" evidence="7">
    <location>
        <begin position="82"/>
        <end position="104"/>
    </location>
</feature>
<evidence type="ECO:0000256" key="1">
    <source>
        <dbReference type="ARBA" id="ARBA00004141"/>
    </source>
</evidence>
<evidence type="ECO:0000256" key="4">
    <source>
        <dbReference type="ARBA" id="ARBA00022692"/>
    </source>
</evidence>
<evidence type="ECO:0000256" key="3">
    <source>
        <dbReference type="ARBA" id="ARBA00022679"/>
    </source>
</evidence>
<dbReference type="PANTHER" id="PTHR30576">
    <property type="entry name" value="COLANIC BIOSYNTHESIS UDP-GLUCOSE LIPID CARRIER TRANSFERASE"/>
    <property type="match status" value="1"/>
</dbReference>
<dbReference type="PANTHER" id="PTHR30576:SF21">
    <property type="entry name" value="UDP-GLUCOSE:UNDECAPRENYL-PHOSPHATE GLUCOSE-1-PHOSPHATE TRANSFERASE"/>
    <property type="match status" value="1"/>
</dbReference>
<dbReference type="InterPro" id="IPR017475">
    <property type="entry name" value="EPS_sugar_tfrase"/>
</dbReference>
<dbReference type="InterPro" id="IPR017464">
    <property type="entry name" value="Sugar_tfrase_EpsB_2"/>
</dbReference>
<comment type="subcellular location">
    <subcellularLocation>
        <location evidence="1">Membrane</location>
        <topology evidence="1">Multi-pass membrane protein</topology>
    </subcellularLocation>
</comment>
<accession>H3ZB72</accession>
<feature type="transmembrane region" description="Helical" evidence="7">
    <location>
        <begin position="21"/>
        <end position="44"/>
    </location>
</feature>
<gene>
    <name evidence="9" type="ORF">AJE_02886</name>
</gene>
<dbReference type="NCBIfam" id="TIGR03013">
    <property type="entry name" value="EpsB_2"/>
    <property type="match status" value="1"/>
</dbReference>
<dbReference type="STRING" id="1129374.AJE_02886"/>
<evidence type="ECO:0000256" key="5">
    <source>
        <dbReference type="ARBA" id="ARBA00022989"/>
    </source>
</evidence>
<comment type="caution">
    <text evidence="9">The sequence shown here is derived from an EMBL/GenBank/DDBJ whole genome shotgun (WGS) entry which is preliminary data.</text>
</comment>
<dbReference type="EMBL" id="AHTH01000005">
    <property type="protein sequence ID" value="EHR42186.1"/>
    <property type="molecule type" value="Genomic_DNA"/>
</dbReference>
<dbReference type="AlphaFoldDB" id="H3ZB72"/>
<keyword evidence="5 7" id="KW-1133">Transmembrane helix</keyword>
<feature type="transmembrane region" description="Helical" evidence="7">
    <location>
        <begin position="50"/>
        <end position="70"/>
    </location>
</feature>
<proteinExistence type="inferred from homology"/>
<dbReference type="Pfam" id="PF02397">
    <property type="entry name" value="Bac_transf"/>
    <property type="match status" value="1"/>
</dbReference>
<feature type="transmembrane region" description="Helical" evidence="7">
    <location>
        <begin position="110"/>
        <end position="132"/>
    </location>
</feature>
<keyword evidence="4 7" id="KW-0812">Transmembrane</keyword>
<dbReference type="Gene3D" id="3.40.50.720">
    <property type="entry name" value="NAD(P)-binding Rossmann-like Domain"/>
    <property type="match status" value="1"/>
</dbReference>
<dbReference type="Pfam" id="PF13727">
    <property type="entry name" value="CoA_binding_3"/>
    <property type="match status" value="1"/>
</dbReference>
<dbReference type="Proteomes" id="UP000012046">
    <property type="component" value="Unassembled WGS sequence"/>
</dbReference>
<keyword evidence="6 7" id="KW-0472">Membrane</keyword>
<dbReference type="GO" id="GO:0016020">
    <property type="term" value="C:membrane"/>
    <property type="evidence" value="ECO:0007669"/>
    <property type="project" value="UniProtKB-SubCell"/>
</dbReference>
<keyword evidence="3 9" id="KW-0808">Transferase</keyword>
<protein>
    <submittedName>
        <fullName evidence="9">Sugar transferase domain-containing protein</fullName>
    </submittedName>
</protein>
<name>H3ZB72_9ALTE</name>
<evidence type="ECO:0000259" key="8">
    <source>
        <dbReference type="Pfam" id="PF02397"/>
    </source>
</evidence>
<comment type="similarity">
    <text evidence="2">Belongs to the bacterial sugar transferase family.</text>
</comment>
<evidence type="ECO:0000256" key="7">
    <source>
        <dbReference type="SAM" id="Phobius"/>
    </source>
</evidence>
<sequence>MLSTWSHRSKVSDKILILGELSLILASGHIGYLLCSSFSFATLLPAEWQLIYVVVFACSTMLCSLSLGLYDQKLRETHTGIIKRVLLTQCFNLLLLTVVVFNLSPAMDPGFATLIVTSIIAVILVSGYRAFFRYHDISQLSRRRVLVLGSGERAAIIEKRMRRNVDRRYFELVGFVKIAGDKEGFIPAEKQVALPDLSELFDFSERNKIDQLVIACDERRNMLPVDLLFKCKTRGIDVTDILDFIESETGQIAVNLIYPSWVIYSNGLSLSQRFRTNLDYRLNVLLALITLALTWPLMLLTALCIYFEDGRKTGAPIFYRQTRVGFDGKPFQIIKFRSMRQDAEKNGAQWAVSNDDRVTQVGRIIRKYRIDELPQLFNVLKGEMGFVGPRPERPEFVTQLAKDIPYYSQRHNVRPGLTGWAQLKYPYGASAEDALEKLKFDLYYIKHRSLLLDLTILIRTVEIVIFGKGR</sequence>
<dbReference type="RefSeq" id="WP_008949591.1">
    <property type="nucleotide sequence ID" value="NZ_AHTH01000005.1"/>
</dbReference>
<dbReference type="InterPro" id="IPR003362">
    <property type="entry name" value="Bact_transf"/>
</dbReference>
<feature type="domain" description="Bacterial sugar transferase" evidence="8">
    <location>
        <begin position="282"/>
        <end position="465"/>
    </location>
</feature>
<dbReference type="GO" id="GO:0089702">
    <property type="term" value="F:undecaprenyl-phosphate glucose phosphotransferase activity"/>
    <property type="evidence" value="ECO:0007669"/>
    <property type="project" value="TreeGrafter"/>
</dbReference>
<dbReference type="eggNOG" id="COG2148">
    <property type="taxonomic scope" value="Bacteria"/>
</dbReference>
<dbReference type="PATRIC" id="fig|1129374.4.peg.583"/>